<dbReference type="InterPro" id="IPR057654">
    <property type="entry name" value="Znf-CCCH_tandem"/>
</dbReference>
<evidence type="ECO:0000256" key="2">
    <source>
        <dbReference type="ARBA" id="ARBA00022771"/>
    </source>
</evidence>
<feature type="compositionally biased region" description="Basic and acidic residues" evidence="6">
    <location>
        <begin position="371"/>
        <end position="391"/>
    </location>
</feature>
<proteinExistence type="predicted"/>
<keyword evidence="9" id="KW-1185">Reference proteome</keyword>
<feature type="region of interest" description="Disordered" evidence="6">
    <location>
        <begin position="559"/>
        <end position="590"/>
    </location>
</feature>
<dbReference type="EMBL" id="JASAOK010000039">
    <property type="protein sequence ID" value="KAK6217053.1"/>
    <property type="molecule type" value="Genomic_DNA"/>
</dbReference>
<dbReference type="Gene3D" id="4.10.1000.10">
    <property type="entry name" value="Zinc finger, CCCH-type"/>
    <property type="match status" value="1"/>
</dbReference>
<feature type="compositionally biased region" description="Acidic residues" evidence="6">
    <location>
        <begin position="581"/>
        <end position="590"/>
    </location>
</feature>
<sequence>MLNDDEIERATSQLAEYRSSNPLPQILDQYATLLEDYRRLRSDYEEERDARERYKQLARDQERNPFVLVLVDGDGYPFHERLLDKGADGGSTAAQLLNEAVKADLRNKGLEQCKIMIRIYANVAGLSKTLARAGLVGAEKRSLGPFIASFNRSYGLADYLDAGELKENADFKLRALMQLYADNAQCKHMYLAFCHDVGYVADLTPYVRGYSNKFTLIKAPGTRFHTQFTKLGMDIVEFPGVFRQTPLETAVPVRPTHNASASAAAAAKADNAPPPWTPSTANRAPTGSSLSPGGGDARQGNVCRFHAVGKCKYGKACKNIHVDRATSSTKWRGSSPDDLVSDTINSLQDPEVRIFPGSNSQPSATTPAKDGTNHQRQQQESHEREIPELTRADSGFASSLPQKQDIPEGCIAVNTKNWRLDPYIPPSDPTISNRLNARISRHRVCNNFHLNGTCDAGDSCEYDHNPLDAESRNALEFIARSKPCSKRGGCRNAKCTNGHICQNSRCKHYGGKAHCKLPFLSHTEDLTVDRFIPADMKSFHNNNNNNNNNCTSQAWAADTSSTSSNAGEDEAYYPVSTPTLGEEEEREKYY</sequence>
<name>A0AAV9TBA1_9PEZI</name>
<keyword evidence="1 4" id="KW-0479">Metal-binding</keyword>
<gene>
    <name evidence="8" type="ORF">QIS74_07167</name>
</gene>
<dbReference type="InterPro" id="IPR057683">
    <property type="entry name" value="DUF7923"/>
</dbReference>
<dbReference type="AlphaFoldDB" id="A0AAV9TBA1"/>
<dbReference type="GO" id="GO:0008270">
    <property type="term" value="F:zinc ion binding"/>
    <property type="evidence" value="ECO:0007669"/>
    <property type="project" value="UniProtKB-KW"/>
</dbReference>
<dbReference type="InterPro" id="IPR000571">
    <property type="entry name" value="Znf_CCCH"/>
</dbReference>
<feature type="region of interest" description="Disordered" evidence="6">
    <location>
        <begin position="255"/>
        <end position="296"/>
    </location>
</feature>
<accession>A0AAV9TBA1</accession>
<evidence type="ECO:0000313" key="8">
    <source>
        <dbReference type="EMBL" id="KAK6217053.1"/>
    </source>
</evidence>
<dbReference type="SMART" id="SM00356">
    <property type="entry name" value="ZnF_C3H1"/>
    <property type="match status" value="2"/>
</dbReference>
<feature type="zinc finger region" description="C3H1-type" evidence="4">
    <location>
        <begin position="297"/>
        <end position="324"/>
    </location>
</feature>
<dbReference type="InterPro" id="IPR036855">
    <property type="entry name" value="Znf_CCCH_sf"/>
</dbReference>
<comment type="caution">
    <text evidence="8">The sequence shown here is derived from an EMBL/GenBank/DDBJ whole genome shotgun (WGS) entry which is preliminary data.</text>
</comment>
<feature type="compositionally biased region" description="Low complexity" evidence="6">
    <location>
        <begin position="258"/>
        <end position="271"/>
    </location>
</feature>
<organism evidence="8 9">
    <name type="scientific">Colletotrichum tabaci</name>
    <dbReference type="NCBI Taxonomy" id="1209068"/>
    <lineage>
        <taxon>Eukaryota</taxon>
        <taxon>Fungi</taxon>
        <taxon>Dikarya</taxon>
        <taxon>Ascomycota</taxon>
        <taxon>Pezizomycotina</taxon>
        <taxon>Sordariomycetes</taxon>
        <taxon>Hypocreomycetidae</taxon>
        <taxon>Glomerellales</taxon>
        <taxon>Glomerellaceae</taxon>
        <taxon>Colletotrichum</taxon>
        <taxon>Colletotrichum destructivum species complex</taxon>
    </lineage>
</organism>
<dbReference type="Pfam" id="PF25542">
    <property type="entry name" value="zf-CCCH_12"/>
    <property type="match status" value="1"/>
</dbReference>
<feature type="compositionally biased region" description="Polar residues" evidence="6">
    <location>
        <begin position="357"/>
        <end position="366"/>
    </location>
</feature>
<evidence type="ECO:0000259" key="7">
    <source>
        <dbReference type="PROSITE" id="PS50103"/>
    </source>
</evidence>
<evidence type="ECO:0000256" key="3">
    <source>
        <dbReference type="ARBA" id="ARBA00022833"/>
    </source>
</evidence>
<evidence type="ECO:0000256" key="4">
    <source>
        <dbReference type="PROSITE-ProRule" id="PRU00723"/>
    </source>
</evidence>
<evidence type="ECO:0000256" key="5">
    <source>
        <dbReference type="SAM" id="Coils"/>
    </source>
</evidence>
<dbReference type="PROSITE" id="PS50103">
    <property type="entry name" value="ZF_C3H1"/>
    <property type="match status" value="2"/>
</dbReference>
<feature type="domain" description="C3H1-type" evidence="7">
    <location>
        <begin position="297"/>
        <end position="324"/>
    </location>
</feature>
<feature type="domain" description="C3H1-type" evidence="7">
    <location>
        <begin position="439"/>
        <end position="467"/>
    </location>
</feature>
<dbReference type="Proteomes" id="UP001327957">
    <property type="component" value="Unassembled WGS sequence"/>
</dbReference>
<dbReference type="Pfam" id="PF25540">
    <property type="entry name" value="DUF7923"/>
    <property type="match status" value="1"/>
</dbReference>
<feature type="zinc finger region" description="C3H1-type" evidence="4">
    <location>
        <begin position="439"/>
        <end position="467"/>
    </location>
</feature>
<dbReference type="PANTHER" id="PTHR37543:SF1">
    <property type="entry name" value="CCCH ZINC FINGER DNA BINDING PROTEIN (AFU_ORTHOLOGUE AFUA_5G12760)"/>
    <property type="match status" value="1"/>
</dbReference>
<dbReference type="SUPFAM" id="SSF90229">
    <property type="entry name" value="CCCH zinc finger"/>
    <property type="match status" value="1"/>
</dbReference>
<reference evidence="8 9" key="1">
    <citation type="submission" date="2023-04" db="EMBL/GenBank/DDBJ databases">
        <title>Colletotrichum tabacum stain YC1 causing leaf anthracnose on Nicotiana tabacum(L.) cv.</title>
        <authorList>
            <person name="Ji Z."/>
            <person name="Wang M."/>
            <person name="Zhang J."/>
            <person name="Wang N."/>
            <person name="Zhou Z."/>
        </authorList>
    </citation>
    <scope>NUCLEOTIDE SEQUENCE [LARGE SCALE GENOMIC DNA]</scope>
    <source>
        <strain evidence="8 9">YC1</strain>
    </source>
</reference>
<feature type="coiled-coil region" evidence="5">
    <location>
        <begin position="27"/>
        <end position="64"/>
    </location>
</feature>
<dbReference type="Pfam" id="PF25543">
    <property type="entry name" value="zf-CCCH_tandem"/>
    <property type="match status" value="1"/>
</dbReference>
<feature type="compositionally biased region" description="Polar residues" evidence="6">
    <location>
        <begin position="278"/>
        <end position="291"/>
    </location>
</feature>
<evidence type="ECO:0000256" key="1">
    <source>
        <dbReference type="ARBA" id="ARBA00022723"/>
    </source>
</evidence>
<feature type="region of interest" description="Disordered" evidence="6">
    <location>
        <begin position="351"/>
        <end position="391"/>
    </location>
</feature>
<evidence type="ECO:0000256" key="6">
    <source>
        <dbReference type="SAM" id="MobiDB-lite"/>
    </source>
</evidence>
<keyword evidence="3 4" id="KW-0862">Zinc</keyword>
<keyword evidence="5" id="KW-0175">Coiled coil</keyword>
<protein>
    <recommendedName>
        <fullName evidence="7">C3H1-type domain-containing protein</fullName>
    </recommendedName>
</protein>
<dbReference type="PANTHER" id="PTHR37543">
    <property type="entry name" value="CCCH ZINC FINGER DNA BINDING PROTEIN (AFU_ORTHOLOGUE AFUA_5G12760)"/>
    <property type="match status" value="1"/>
</dbReference>
<evidence type="ECO:0000313" key="9">
    <source>
        <dbReference type="Proteomes" id="UP001327957"/>
    </source>
</evidence>
<keyword evidence="2 4" id="KW-0863">Zinc-finger</keyword>